<comment type="cofactor">
    <cofactor evidence="1">
        <name>FAD</name>
        <dbReference type="ChEBI" id="CHEBI:57692"/>
    </cofactor>
</comment>
<organism evidence="7 8">
    <name type="scientific">Roseinatronobacter ekhonensis</name>
    <dbReference type="NCBI Taxonomy" id="254356"/>
    <lineage>
        <taxon>Bacteria</taxon>
        <taxon>Pseudomonadati</taxon>
        <taxon>Pseudomonadota</taxon>
        <taxon>Alphaproteobacteria</taxon>
        <taxon>Rhodobacterales</taxon>
        <taxon>Paracoccaceae</taxon>
        <taxon>Roseinatronobacter</taxon>
    </lineage>
</organism>
<evidence type="ECO:0000256" key="3">
    <source>
        <dbReference type="ARBA" id="ARBA00022630"/>
    </source>
</evidence>
<evidence type="ECO:0000259" key="6">
    <source>
        <dbReference type="Pfam" id="PF05199"/>
    </source>
</evidence>
<reference evidence="8" key="1">
    <citation type="submission" date="2018-08" db="EMBL/GenBank/DDBJ databases">
        <authorList>
            <person name="Rodrigo-Torres L."/>
            <person name="Arahal R. D."/>
            <person name="Lucena T."/>
        </authorList>
    </citation>
    <scope>NUCLEOTIDE SEQUENCE [LARGE SCALE GENOMIC DNA]</scope>
    <source>
        <strain evidence="8">CECT 7235</strain>
    </source>
</reference>
<evidence type="ECO:0000256" key="5">
    <source>
        <dbReference type="ARBA" id="ARBA00023002"/>
    </source>
</evidence>
<evidence type="ECO:0000256" key="1">
    <source>
        <dbReference type="ARBA" id="ARBA00001974"/>
    </source>
</evidence>
<evidence type="ECO:0000256" key="2">
    <source>
        <dbReference type="ARBA" id="ARBA00010790"/>
    </source>
</evidence>
<dbReference type="EMBL" id="UIHC01000139">
    <property type="protein sequence ID" value="SUZ34098.1"/>
    <property type="molecule type" value="Genomic_DNA"/>
</dbReference>
<dbReference type="PANTHER" id="PTHR42784">
    <property type="entry name" value="PYRANOSE 2-OXIDASE"/>
    <property type="match status" value="1"/>
</dbReference>
<dbReference type="InterPro" id="IPR007867">
    <property type="entry name" value="GMC_OxRtase_C"/>
</dbReference>
<dbReference type="SUPFAM" id="SSF51905">
    <property type="entry name" value="FAD/NAD(P)-binding domain"/>
    <property type="match status" value="1"/>
</dbReference>
<dbReference type="Pfam" id="PF05199">
    <property type="entry name" value="GMC_oxred_C"/>
    <property type="match status" value="1"/>
</dbReference>
<dbReference type="EC" id="1.1.99.11" evidence="7"/>
<feature type="domain" description="Glucose-methanol-choline oxidoreductase C-terminal" evidence="6">
    <location>
        <begin position="1"/>
        <end position="45"/>
    </location>
</feature>
<proteinExistence type="inferred from homology"/>
<comment type="similarity">
    <text evidence="2">Belongs to the GMC oxidoreductase family.</text>
</comment>
<keyword evidence="3" id="KW-0285">Flavoprotein</keyword>
<dbReference type="Gene3D" id="3.50.50.60">
    <property type="entry name" value="FAD/NAD(P)-binding domain"/>
    <property type="match status" value="1"/>
</dbReference>
<keyword evidence="8" id="KW-1185">Reference proteome</keyword>
<keyword evidence="4" id="KW-0274">FAD</keyword>
<evidence type="ECO:0000313" key="8">
    <source>
        <dbReference type="Proteomes" id="UP000272908"/>
    </source>
</evidence>
<sequence>MGSDPTNSVVDAESRCWDHRNLYLLGSGTFPTITTANPTLTIAALTFRASRAVLKDLAHLG</sequence>
<gene>
    <name evidence="7" type="primary">fdhL_3</name>
    <name evidence="7" type="ORF">ROE7235_03880</name>
</gene>
<keyword evidence="5 7" id="KW-0560">Oxidoreductase</keyword>
<dbReference type="Proteomes" id="UP000272908">
    <property type="component" value="Unassembled WGS sequence"/>
</dbReference>
<dbReference type="InterPro" id="IPR036188">
    <property type="entry name" value="FAD/NAD-bd_sf"/>
</dbReference>
<dbReference type="PANTHER" id="PTHR42784:SF1">
    <property type="entry name" value="PYRANOSE 2-OXIDASE"/>
    <property type="match status" value="1"/>
</dbReference>
<dbReference type="GO" id="GO:0016614">
    <property type="term" value="F:oxidoreductase activity, acting on CH-OH group of donors"/>
    <property type="evidence" value="ECO:0007669"/>
    <property type="project" value="InterPro"/>
</dbReference>
<accession>A0A3B0MKL6</accession>
<name>A0A3B0MKL6_9RHOB</name>
<dbReference type="AlphaFoldDB" id="A0A3B0MKL6"/>
<dbReference type="InterPro" id="IPR051473">
    <property type="entry name" value="P2Ox-like"/>
</dbReference>
<evidence type="ECO:0000256" key="4">
    <source>
        <dbReference type="ARBA" id="ARBA00022827"/>
    </source>
</evidence>
<evidence type="ECO:0000313" key="7">
    <source>
        <dbReference type="EMBL" id="SUZ34098.1"/>
    </source>
</evidence>
<protein>
    <submittedName>
        <fullName evidence="7">Fructose dehydrogenase large subunit</fullName>
        <ecNumber evidence="7">1.1.99.11</ecNumber>
    </submittedName>
</protein>